<keyword evidence="1" id="KW-0732">Signal</keyword>
<evidence type="ECO:0000313" key="3">
    <source>
        <dbReference type="Proteomes" id="UP000061809"/>
    </source>
</evidence>
<dbReference type="SUPFAM" id="SSF49785">
    <property type="entry name" value="Galactose-binding domain-like"/>
    <property type="match status" value="1"/>
</dbReference>
<dbReference type="KEGG" id="bcel:BcellWH2_03514"/>
<reference evidence="2 3" key="1">
    <citation type="journal article" date="2015" name="Science">
        <title>Genetic determinants of in vivo fitness and diet responsiveness in multiple human gut Bacteroides.</title>
        <authorList>
            <person name="Wu M."/>
            <person name="McNulty N.P."/>
            <person name="Rodionov D.A."/>
            <person name="Khoroshkin M.S."/>
            <person name="Griffin N.W."/>
            <person name="Cheng J."/>
            <person name="Latreille P."/>
            <person name="Kerstetter R.A."/>
            <person name="Terrapon N."/>
            <person name="Henrissat B."/>
            <person name="Osterman A.L."/>
            <person name="Gordon J.I."/>
        </authorList>
    </citation>
    <scope>NUCLEOTIDE SEQUENCE [LARGE SCALE GENOMIC DNA]</scope>
    <source>
        <strain evidence="2 3">WH2</strain>
    </source>
</reference>
<evidence type="ECO:0000256" key="1">
    <source>
        <dbReference type="SAM" id="SignalP"/>
    </source>
</evidence>
<dbReference type="Pfam" id="PF17132">
    <property type="entry name" value="Glyco_hydro_106"/>
    <property type="match status" value="3"/>
</dbReference>
<dbReference type="RefSeq" id="WP_236707581.1">
    <property type="nucleotide sequence ID" value="NZ_CP012801.1"/>
</dbReference>
<dbReference type="PANTHER" id="PTHR36848:SF2">
    <property type="entry name" value="SECRETED PROTEIN"/>
    <property type="match status" value="1"/>
</dbReference>
<dbReference type="PATRIC" id="fig|246787.4.peg.3625"/>
<gene>
    <name evidence="2" type="ORF">BcellWH2_03514</name>
</gene>
<dbReference type="EMBL" id="CP012801">
    <property type="protein sequence ID" value="ALJ60737.1"/>
    <property type="molecule type" value="Genomic_DNA"/>
</dbReference>
<protein>
    <submittedName>
        <fullName evidence="2">Glycosyl hydrolases family 2, sugar binding domain</fullName>
    </submittedName>
</protein>
<name>A0A0P0GRQ6_9BACE</name>
<dbReference type="NCBIfam" id="NF045579">
    <property type="entry name" value="rhamnoside_JR"/>
    <property type="match status" value="1"/>
</dbReference>
<feature type="signal peptide" evidence="1">
    <location>
        <begin position="1"/>
        <end position="27"/>
    </location>
</feature>
<proteinExistence type="predicted"/>
<dbReference type="Proteomes" id="UP000061809">
    <property type="component" value="Chromosome"/>
</dbReference>
<keyword evidence="2" id="KW-0378">Hydrolase</keyword>
<sequence>MKNENMKRQVLKSILLLMLLNAVPGWAQQQDLADFKETERPWLWWYWLGSAVDKEGIEWHLQQFKELGYGGASIAATYGVEGYETKYIPFMSSQWIEMLNYTAEKFKEAGMRIDASLTSAWPFGGPNVTSDMAAQYSVVKRLFTAMPGEEVSLALSTLQKGELSVLSAYSTDGDYLDLTEKVSTDGIFSFKFPAKKWEVYGLFSLPTGQMTKRSGIGGEGLVIDHFNKTSVAKYLERFDSLFLSSSTALRATFNDSYEVYGADYSPVFLDEFKKRRGYDLRRYLYLLDPTNRNDESRRVLCDYRETISDLLLDNFVNVWHHWAGKNAVKTVEQAHGSPANWLDLYGASDIPQTESFGASPLHIKNVRIDPLYNEKSFGRPDKMLLKFASSASHVMGKELTSSETATWLGDHFKVALSQAKPQIDELFVCGINHVMLTCGAYSPKEISFPGWHFYPAADFGHTTPFKEVMPDFSLYVARCQHLLQNSQPDNEVLLYMPMHDLWTECDDEDGRSKLMMFTIHNPDNWFYRQDIGDIARTLKREGFDFDYISDRQLALCKSVDGHIITSGHTRYKTIVVPCCKRMPLETLQQLERMAASGINIIFAYRMPRDVPGYYNIEARRSEFASLLKRLKDRSNVIVNANYVESLKSIGVCNEEFGKHQLEYIRKRNEKGIIYFVANQSNEFQEGWIRLGMPSASEIILFNPLTGKRGIARTKKDRIFLQLAPGQSCFIKLYNDGESFQWEYSEQIASYRIDGNWNVSFKEGSPQLPASYHIQKVDSWTEAPDTMASYFSGIGIYETDFDLPPVHATYYQLALGDVREVAKVWINGVYVGNSWSVPFELNIDAGILRKKNNKLRIEVRNLDANRIIWLDKNKVPWQTFFLVDVAYRNFDASHWESVPSGLLGPVELKCCR</sequence>
<dbReference type="AlphaFoldDB" id="A0A0P0GRQ6"/>
<dbReference type="CDD" id="cd03143">
    <property type="entry name" value="A4_beta-galactosidase_middle_domain"/>
    <property type="match status" value="1"/>
</dbReference>
<dbReference type="Gene3D" id="2.60.120.260">
    <property type="entry name" value="Galactose-binding domain-like"/>
    <property type="match status" value="1"/>
</dbReference>
<accession>A0A0P0GRQ6</accession>
<dbReference type="GO" id="GO:0004553">
    <property type="term" value="F:hydrolase activity, hydrolyzing O-glycosyl compounds"/>
    <property type="evidence" value="ECO:0007669"/>
    <property type="project" value="UniProtKB-ARBA"/>
</dbReference>
<dbReference type="InterPro" id="IPR008979">
    <property type="entry name" value="Galactose-bd-like_sf"/>
</dbReference>
<feature type="chain" id="PRO_5006047955" evidence="1">
    <location>
        <begin position="28"/>
        <end position="911"/>
    </location>
</feature>
<organism evidence="2 3">
    <name type="scientific">Bacteroides cellulosilyticus</name>
    <dbReference type="NCBI Taxonomy" id="246787"/>
    <lineage>
        <taxon>Bacteria</taxon>
        <taxon>Pseudomonadati</taxon>
        <taxon>Bacteroidota</taxon>
        <taxon>Bacteroidia</taxon>
        <taxon>Bacteroidales</taxon>
        <taxon>Bacteroidaceae</taxon>
        <taxon>Bacteroides</taxon>
    </lineage>
</organism>
<dbReference type="PANTHER" id="PTHR36848">
    <property type="entry name" value="DNA-BINDING PROTEIN (PUTATIVE SECRETED PROTEIN)-RELATED"/>
    <property type="match status" value="1"/>
</dbReference>
<evidence type="ECO:0000313" key="2">
    <source>
        <dbReference type="EMBL" id="ALJ60737.1"/>
    </source>
</evidence>
<dbReference type="InterPro" id="IPR053161">
    <property type="entry name" value="Ulvan_degrading_GH"/>
</dbReference>